<keyword evidence="4" id="KW-1185">Reference proteome</keyword>
<proteinExistence type="predicted"/>
<dbReference type="EMBL" id="PKMF04000052">
    <property type="protein sequence ID" value="KAK7854724.1"/>
    <property type="molecule type" value="Genomic_DNA"/>
</dbReference>
<dbReference type="PANTHER" id="PTHR48004:SF74">
    <property type="entry name" value="MALECTIN DOMAIN-CONTAINING PROTEIN"/>
    <property type="match status" value="1"/>
</dbReference>
<dbReference type="GO" id="GO:0016301">
    <property type="term" value="F:kinase activity"/>
    <property type="evidence" value="ECO:0007669"/>
    <property type="project" value="UniProtKB-KW"/>
</dbReference>
<dbReference type="InterPro" id="IPR032675">
    <property type="entry name" value="LRR_dom_sf"/>
</dbReference>
<dbReference type="InterPro" id="IPR001611">
    <property type="entry name" value="Leu-rich_rpt"/>
</dbReference>
<organism evidence="3 4">
    <name type="scientific">Quercus suber</name>
    <name type="common">Cork oak</name>
    <dbReference type="NCBI Taxonomy" id="58331"/>
    <lineage>
        <taxon>Eukaryota</taxon>
        <taxon>Viridiplantae</taxon>
        <taxon>Streptophyta</taxon>
        <taxon>Embryophyta</taxon>
        <taxon>Tracheophyta</taxon>
        <taxon>Spermatophyta</taxon>
        <taxon>Magnoliopsida</taxon>
        <taxon>eudicotyledons</taxon>
        <taxon>Gunneridae</taxon>
        <taxon>Pentapetalae</taxon>
        <taxon>rosids</taxon>
        <taxon>fabids</taxon>
        <taxon>Fagales</taxon>
        <taxon>Fagaceae</taxon>
        <taxon>Quercus</taxon>
    </lineage>
</organism>
<evidence type="ECO:0000313" key="4">
    <source>
        <dbReference type="Proteomes" id="UP000237347"/>
    </source>
</evidence>
<keyword evidence="2" id="KW-0677">Repeat</keyword>
<dbReference type="Gene3D" id="3.80.10.10">
    <property type="entry name" value="Ribonuclease Inhibitor"/>
    <property type="match status" value="3"/>
</dbReference>
<name>A0AAW0LTG7_QUESU</name>
<feature type="non-terminal residue" evidence="3">
    <location>
        <position position="1"/>
    </location>
</feature>
<accession>A0AAW0LTG7</accession>
<dbReference type="InterPro" id="IPR052941">
    <property type="entry name" value="StomDev_PlantInt_Reg"/>
</dbReference>
<evidence type="ECO:0000256" key="1">
    <source>
        <dbReference type="ARBA" id="ARBA00022614"/>
    </source>
</evidence>
<evidence type="ECO:0000313" key="3">
    <source>
        <dbReference type="EMBL" id="KAK7854724.1"/>
    </source>
</evidence>
<dbReference type="PANTHER" id="PTHR48004">
    <property type="entry name" value="OS01G0149700 PROTEIN"/>
    <property type="match status" value="1"/>
</dbReference>
<dbReference type="Pfam" id="PF00560">
    <property type="entry name" value="LRR_1"/>
    <property type="match status" value="4"/>
</dbReference>
<gene>
    <name evidence="3" type="primary">LRR-RLK_5</name>
    <name evidence="3" type="ORF">CFP56_031066</name>
</gene>
<dbReference type="SUPFAM" id="SSF52058">
    <property type="entry name" value="L domain-like"/>
    <property type="match status" value="1"/>
</dbReference>
<protein>
    <submittedName>
        <fullName evidence="3">Leucine-rich repeat receptor-like serine/threonine-protein kinase</fullName>
    </submittedName>
</protein>
<reference evidence="3 4" key="1">
    <citation type="journal article" date="2018" name="Sci. Data">
        <title>The draft genome sequence of cork oak.</title>
        <authorList>
            <person name="Ramos A.M."/>
            <person name="Usie A."/>
            <person name="Barbosa P."/>
            <person name="Barros P.M."/>
            <person name="Capote T."/>
            <person name="Chaves I."/>
            <person name="Simoes F."/>
            <person name="Abreu I."/>
            <person name="Carrasquinho I."/>
            <person name="Faro C."/>
            <person name="Guimaraes J.B."/>
            <person name="Mendonca D."/>
            <person name="Nobrega F."/>
            <person name="Rodrigues L."/>
            <person name="Saibo N.J.M."/>
            <person name="Varela M.C."/>
            <person name="Egas C."/>
            <person name="Matos J."/>
            <person name="Miguel C.M."/>
            <person name="Oliveira M.M."/>
            <person name="Ricardo C.P."/>
            <person name="Goncalves S."/>
        </authorList>
    </citation>
    <scope>NUCLEOTIDE SEQUENCE [LARGE SCALE GENOMIC DNA]</scope>
    <source>
        <strain evidence="4">cv. HL8</strain>
    </source>
</reference>
<comment type="caution">
    <text evidence="3">The sequence shown here is derived from an EMBL/GenBank/DDBJ whole genome shotgun (WGS) entry which is preliminary data.</text>
</comment>
<sequence>VLKAQNLTGTLPPELVNLPYLEEIDLTLNYLSGTIPEQWGSFTRLLNMKKIKIKRKNTFLYCWKYSVLKAQNLTGTLPPELVNLPYLEEIELTLNYLSGTIPQQWGSFTRLLNIFLTSNNFTGEVPETFAGLMTMNDLRIGDNNFSGKIPDFIQNWTNLEKLVIQASGLNGPIPRHIAFLENLSDLILRSCNITGQLPEYLWKMNKLTTLDLSFNKLTGEIPSSYNLLTQVSNWKLAKWTSALLDAKQRQQHVSFSSKLM</sequence>
<dbReference type="Proteomes" id="UP000237347">
    <property type="component" value="Unassembled WGS sequence"/>
</dbReference>
<dbReference type="FunFam" id="3.80.10.10:FF:000383">
    <property type="entry name" value="Leucine-rich repeat receptor protein kinase EMS1"/>
    <property type="match status" value="1"/>
</dbReference>
<keyword evidence="1" id="KW-0433">Leucine-rich repeat</keyword>
<dbReference type="PROSITE" id="PS51450">
    <property type="entry name" value="LRR"/>
    <property type="match status" value="1"/>
</dbReference>
<dbReference type="AlphaFoldDB" id="A0AAW0LTG7"/>
<evidence type="ECO:0000256" key="2">
    <source>
        <dbReference type="ARBA" id="ARBA00022737"/>
    </source>
</evidence>